<keyword evidence="7" id="KW-1185">Reference proteome</keyword>
<evidence type="ECO:0000256" key="1">
    <source>
        <dbReference type="ARBA" id="ARBA00004496"/>
    </source>
</evidence>
<sequence>MPNDGVAAISHQVSNLDLNDDHGIPSAFAAYDSAPPAPPKLESKGIMATDITQQFSTAAKQLEMGQLVKDPFFTLFESVGALEIMDPKMDSGFLEPGETMEDEYDYSTVLLPEEVIGIIDQLLCHEMAWHMGHPLSQTIFTSLYIDRILSPAPFSLDATIFDRSESCSDEPLTLQVLRAYCVGLIKTCWYVNNRVKSEHFYEEEDFVTHTYNRNLLESIDHDVVIQFLETTTDLLSNSDIVAELKDALQSRLEFRAVFLKTVETVDSRSAAQTNALWNELLSFLPNLKDTKQLAKDVPQSFSVKLQRKLASTIPPRPIVQVSPDAAHAHLERLCQDGAVATEVLDYHGSHNLMTFVLLFQARKPQPSVYVRTLLQHYIFGDMIVLGCLSIRRILDDDLATTVLPADEMLDPDNDDIEVPSDPRFNMAVRMETFRQRAAQSYLDILRTICQNRCRIRRTLCHSIVDWDNLQLDSEELDVEFRLFTKEQAVVDRTVSNDPIFAFPLSSWAYFYKLRQMEWVVQLGFELEIYQMDELAGMYWYLVQLSKTRLRHLERMQSFVKRKYSDLRRSRMSQPGKNVPSEKDEQFVKAISFLNYSMLEATTNYGFADALSSLFTVLTRLNLIYIQPRPYNDASFRYELRMKPFLSIGLPEVVSYDDFTRRVQQEHESTLGLLTYATEAVAGAKKGYELMSKLSADDAFCQGSHDSWVKNIKDCLKACIFTGIVITSVKKAVGATGKDGVVKLKVEIPVTGKGYHDWWVVPKVVASS</sequence>
<gene>
    <name evidence="6" type="ORF">PVAG01_10399</name>
</gene>
<feature type="domain" description="NAA35-like N-terminal" evidence="4">
    <location>
        <begin position="65"/>
        <end position="225"/>
    </location>
</feature>
<evidence type="ECO:0000259" key="5">
    <source>
        <dbReference type="Pfam" id="PF25789"/>
    </source>
</evidence>
<dbReference type="InterPro" id="IPR057983">
    <property type="entry name" value="NAA35-like_N"/>
</dbReference>
<dbReference type="PANTHER" id="PTHR21373">
    <property type="entry name" value="GLUCOSE REPRESSIBLE PROTEIN MAK10"/>
    <property type="match status" value="1"/>
</dbReference>
<evidence type="ECO:0000256" key="2">
    <source>
        <dbReference type="ARBA" id="ARBA00006289"/>
    </source>
</evidence>
<proteinExistence type="inferred from homology"/>
<name>A0ABR4P5V8_9HELO</name>
<accession>A0ABR4P5V8</accession>
<comment type="similarity">
    <text evidence="2">Belongs to the MAK10 family.</text>
</comment>
<dbReference type="EMBL" id="JBFCZG010000009">
    <property type="protein sequence ID" value="KAL3418683.1"/>
    <property type="molecule type" value="Genomic_DNA"/>
</dbReference>
<dbReference type="Pfam" id="PF04112">
    <property type="entry name" value="Mak10"/>
    <property type="match status" value="1"/>
</dbReference>
<organism evidence="6 7">
    <name type="scientific">Phlyctema vagabunda</name>
    <dbReference type="NCBI Taxonomy" id="108571"/>
    <lineage>
        <taxon>Eukaryota</taxon>
        <taxon>Fungi</taxon>
        <taxon>Dikarya</taxon>
        <taxon>Ascomycota</taxon>
        <taxon>Pezizomycotina</taxon>
        <taxon>Leotiomycetes</taxon>
        <taxon>Helotiales</taxon>
        <taxon>Dermateaceae</taxon>
        <taxon>Phlyctema</taxon>
    </lineage>
</organism>
<protein>
    <submittedName>
        <fullName evidence="6">N-alpha-acetyltransferase 35, NatC auxiliary subunit</fullName>
    </submittedName>
</protein>
<feature type="domain" description="NAA35-like TPR repeats" evidence="5">
    <location>
        <begin position="340"/>
        <end position="747"/>
    </location>
</feature>
<comment type="caution">
    <text evidence="6">The sequence shown here is derived from an EMBL/GenBank/DDBJ whole genome shotgun (WGS) entry which is preliminary data.</text>
</comment>
<evidence type="ECO:0000313" key="7">
    <source>
        <dbReference type="Proteomes" id="UP001629113"/>
    </source>
</evidence>
<keyword evidence="3" id="KW-0963">Cytoplasm</keyword>
<dbReference type="PANTHER" id="PTHR21373:SF0">
    <property type="entry name" value="N-ALPHA-ACETYLTRANSFERASE 35, NATC AUXILIARY SUBUNIT"/>
    <property type="match status" value="1"/>
</dbReference>
<dbReference type="Proteomes" id="UP001629113">
    <property type="component" value="Unassembled WGS sequence"/>
</dbReference>
<dbReference type="Pfam" id="PF25789">
    <property type="entry name" value="TPR_NAA35"/>
    <property type="match status" value="1"/>
</dbReference>
<evidence type="ECO:0000256" key="3">
    <source>
        <dbReference type="ARBA" id="ARBA00022490"/>
    </source>
</evidence>
<dbReference type="InterPro" id="IPR057982">
    <property type="entry name" value="TPR_NAA35"/>
</dbReference>
<evidence type="ECO:0000313" key="6">
    <source>
        <dbReference type="EMBL" id="KAL3418683.1"/>
    </source>
</evidence>
<dbReference type="InterPro" id="IPR007244">
    <property type="entry name" value="Naa35_N"/>
</dbReference>
<comment type="subcellular location">
    <subcellularLocation>
        <location evidence="1">Cytoplasm</location>
    </subcellularLocation>
</comment>
<evidence type="ECO:0000259" key="4">
    <source>
        <dbReference type="Pfam" id="PF04112"/>
    </source>
</evidence>
<reference evidence="6 7" key="1">
    <citation type="submission" date="2024-06" db="EMBL/GenBank/DDBJ databases">
        <title>Complete genome of Phlyctema vagabunda strain 19-DSS-EL-015.</title>
        <authorList>
            <person name="Fiorenzani C."/>
        </authorList>
    </citation>
    <scope>NUCLEOTIDE SEQUENCE [LARGE SCALE GENOMIC DNA]</scope>
    <source>
        <strain evidence="6 7">19-DSS-EL-015</strain>
    </source>
</reference>